<feature type="compositionally biased region" description="Polar residues" evidence="1">
    <location>
        <begin position="1"/>
        <end position="12"/>
    </location>
</feature>
<dbReference type="HOGENOM" id="CLU_1493289_0_0_5"/>
<feature type="region of interest" description="Disordered" evidence="1">
    <location>
        <begin position="1"/>
        <end position="43"/>
    </location>
</feature>
<dbReference type="Proteomes" id="UP000000270">
    <property type="component" value="Chromosome"/>
</dbReference>
<dbReference type="STRING" id="438753.AZC_0830"/>
<reference evidence="2 3" key="6">
    <citation type="journal article" date="2011" name="Appl. Environ. Microbiol.">
        <title>Involvement of the azorhizobial chromosome partition gene (parA) in the onset of bacteroid differentiation during Sesbania rostrata stem nodule development.</title>
        <authorList>
            <person name="Liu CT."/>
            <person name="Lee KB."/>
            <person name="Wang YS."/>
            <person name="Peng MH."/>
            <person name="Lee KT."/>
            <person name="Suzuki S."/>
            <person name="Suzuki T."/>
            <person name="Oyaizu H."/>
        </authorList>
    </citation>
    <scope>NUCLEOTIDE SEQUENCE [LARGE SCALE GENOMIC DNA]</scope>
    <source>
        <strain evidence="3">ATCC 43989 / DSM 5975 / JCM 20966 / LMG 6465 / NBRC 14845 / NCIMB 13405 / ORS 571</strain>
    </source>
</reference>
<reference evidence="2 3" key="1">
    <citation type="journal article" date="2007" name="Appl. Environ. Microbiol.">
        <title>Rhizobial factors required for stem nodule maturation and maintenance in Sesbania rostrata-Azorhizobium caulinodans ORS571 symbiosis.</title>
        <authorList>
            <person name="Suzuki S."/>
            <person name="Aono T."/>
            <person name="Lee KB."/>
            <person name="Suzuki T."/>
            <person name="Liu CT."/>
            <person name="Miwa H."/>
            <person name="Wakao S."/>
            <person name="Iki T."/>
            <person name="Oyaizu H."/>
        </authorList>
    </citation>
    <scope>NUCLEOTIDE SEQUENCE [LARGE SCALE GENOMIC DNA]</scope>
    <source>
        <strain evidence="3">ATCC 43989 / DSM 5975 / JCM 20966 / LMG 6465 / NBRC 14845 / NCIMB 13405 / ORS 571</strain>
    </source>
</reference>
<proteinExistence type="predicted"/>
<dbReference type="EMBL" id="AP009384">
    <property type="protein sequence ID" value="BAF86828.1"/>
    <property type="molecule type" value="Genomic_DNA"/>
</dbReference>
<reference evidence="2 3" key="3">
    <citation type="journal article" date="2008" name="BMC Genomics">
        <title>The genome of the versatile nitrogen fixer Azorhizobium caulinodans ORS571.</title>
        <authorList>
            <person name="Lee KB."/>
            <person name="Backer P.D."/>
            <person name="Aono T."/>
            <person name="Liu CT."/>
            <person name="Suzuki S."/>
            <person name="Suzuki T."/>
            <person name="Kaneko T."/>
            <person name="Yamada M."/>
            <person name="Tabata S."/>
            <person name="Kupfer D.M."/>
            <person name="Najar F.Z."/>
            <person name="Wiley G.B."/>
            <person name="Roe B."/>
            <person name="Binnewies T.T."/>
            <person name="Ussery D.W."/>
            <person name="D'Haeze W."/>
            <person name="Herder J.D."/>
            <person name="Gevers D."/>
            <person name="Vereecke D."/>
            <person name="Holsters M."/>
            <person name="Oyaizu H."/>
        </authorList>
    </citation>
    <scope>NUCLEOTIDE SEQUENCE [LARGE SCALE GENOMIC DNA]</scope>
    <source>
        <strain evidence="3">ATCC 43989 / DSM 5975 / JCM 20966 / LMG 6465 / NBRC 14845 / NCIMB 13405 / ORS 571</strain>
    </source>
</reference>
<reference evidence="3" key="2">
    <citation type="submission" date="2007-04" db="EMBL/GenBank/DDBJ databases">
        <title>Complete genome sequence of the nitrogen-fixing bacterium Azorhizobium caulinodans ORS571.</title>
        <authorList>
            <person name="Lee K.B."/>
            <person name="Backer P.D."/>
            <person name="Aono T."/>
            <person name="Liu C.T."/>
            <person name="Suzuki S."/>
            <person name="Suzuki T."/>
            <person name="Kaneko T."/>
            <person name="Yamada M."/>
            <person name="Tabata S."/>
            <person name="Kupfer D.M."/>
            <person name="Najar F.Z."/>
            <person name="Wiley G.B."/>
            <person name="Roe B."/>
            <person name="Binnewies T."/>
            <person name="Ussery D."/>
            <person name="Vereecke D."/>
            <person name="Gevers D."/>
            <person name="Holsters M."/>
            <person name="Oyaizu H."/>
        </authorList>
    </citation>
    <scope>NUCLEOTIDE SEQUENCE [LARGE SCALE GENOMIC DNA]</scope>
    <source>
        <strain evidence="3">ATCC 43989 / DSM 5975 / JCM 20966 / LMG 6465 / NBRC 14845 / NCIMB 13405 / ORS 571</strain>
    </source>
</reference>
<feature type="compositionally biased region" description="Basic and acidic residues" evidence="1">
    <location>
        <begin position="14"/>
        <end position="24"/>
    </location>
</feature>
<evidence type="ECO:0000256" key="1">
    <source>
        <dbReference type="SAM" id="MobiDB-lite"/>
    </source>
</evidence>
<protein>
    <submittedName>
        <fullName evidence="2">Uncharacterized protein</fullName>
    </submittedName>
</protein>
<gene>
    <name evidence="2" type="ordered locus">AZC_0830</name>
</gene>
<dbReference type="KEGG" id="azc:AZC_0830"/>
<reference evidence="2 3" key="4">
    <citation type="journal article" date="2009" name="Appl. Environ. Microbiol.">
        <title>Comparative genome-wide transcriptional profiling of Azorhizobium caulinodans ORS571 grown under free-living and symbiotic conditions.</title>
        <authorList>
            <person name="Tsukada S."/>
            <person name="Aono T."/>
            <person name="Akiba N."/>
            <person name="Lee KB."/>
            <person name="Liu CT."/>
            <person name="Toyazaki H."/>
            <person name="Oyaizu H."/>
        </authorList>
    </citation>
    <scope>NUCLEOTIDE SEQUENCE [LARGE SCALE GENOMIC DNA]</scope>
    <source>
        <strain evidence="3">ATCC 43989 / DSM 5975 / JCM 20966 / LMG 6465 / NBRC 14845 / NCIMB 13405 / ORS 571</strain>
    </source>
</reference>
<keyword evidence="3" id="KW-1185">Reference proteome</keyword>
<dbReference type="RefSeq" id="WP_012169361.1">
    <property type="nucleotide sequence ID" value="NC_009937.1"/>
</dbReference>
<evidence type="ECO:0000313" key="3">
    <source>
        <dbReference type="Proteomes" id="UP000000270"/>
    </source>
</evidence>
<dbReference type="AlphaFoldDB" id="A8HTF3"/>
<accession>A8HTF3</accession>
<reference evidence="2 3" key="5">
    <citation type="journal article" date="2010" name="Appl. Environ. Microbiol.">
        <title>phrR-like gene praR of Azorhizobium caulinodans ORS571 is essential for symbiosis with Sesbania rostrata and is involved in expression of reb genes.</title>
        <authorList>
            <person name="Akiba N."/>
            <person name="Aono T."/>
            <person name="Toyazaki H."/>
            <person name="Sato S."/>
            <person name="Oyaizu H."/>
        </authorList>
    </citation>
    <scope>NUCLEOTIDE SEQUENCE [LARGE SCALE GENOMIC DNA]</scope>
    <source>
        <strain evidence="3">ATCC 43989 / DSM 5975 / JCM 20966 / LMG 6465 / NBRC 14845 / NCIMB 13405 / ORS 571</strain>
    </source>
</reference>
<evidence type="ECO:0000313" key="2">
    <source>
        <dbReference type="EMBL" id="BAF86828.1"/>
    </source>
</evidence>
<feature type="compositionally biased region" description="Polar residues" evidence="1">
    <location>
        <begin position="28"/>
        <end position="38"/>
    </location>
</feature>
<organism evidence="2 3">
    <name type="scientific">Azorhizobium caulinodans (strain ATCC 43989 / DSM 5975 / JCM 20966 / LMG 6465 / NBRC 14845 / NCIMB 13405 / ORS 571)</name>
    <dbReference type="NCBI Taxonomy" id="438753"/>
    <lineage>
        <taxon>Bacteria</taxon>
        <taxon>Pseudomonadati</taxon>
        <taxon>Pseudomonadota</taxon>
        <taxon>Alphaproteobacteria</taxon>
        <taxon>Hyphomicrobiales</taxon>
        <taxon>Xanthobacteraceae</taxon>
        <taxon>Azorhizobium</taxon>
    </lineage>
</organism>
<name>A8HTF3_AZOC5</name>
<sequence length="180" mass="20078">MDIATTTLSDSQSDAEHLNTEADPFKQTARSRSSQSATGRGRLPQDPAIRAIELVRKRYAAFNDALKVQGHLERELPDELCKSEITYWERKIVKTDAPEWISSVRTVHRACEKFQDALWDAINTSPTSASGALALLNLLEEDMGFKHMAMDQQEMSAFAQSLSSFIRSQMTPAMTLVAAE</sequence>